<feature type="transmembrane region" description="Helical" evidence="2">
    <location>
        <begin position="330"/>
        <end position="354"/>
    </location>
</feature>
<evidence type="ECO:0000256" key="2">
    <source>
        <dbReference type="SAM" id="Phobius"/>
    </source>
</evidence>
<feature type="transmembrane region" description="Helical" evidence="2">
    <location>
        <begin position="400"/>
        <end position="419"/>
    </location>
</feature>
<reference evidence="3" key="1">
    <citation type="submission" date="2016-01" db="EMBL/GenBank/DDBJ databases">
        <authorList>
            <person name="Peeters C."/>
        </authorList>
    </citation>
    <scope>NUCLEOTIDE SEQUENCE [LARGE SCALE GENOMIC DNA]</scope>
    <source>
        <strain evidence="3">LMG 22937</strain>
    </source>
</reference>
<keyword evidence="2" id="KW-0472">Membrane</keyword>
<evidence type="ECO:0000313" key="3">
    <source>
        <dbReference type="EMBL" id="SAL48422.1"/>
    </source>
</evidence>
<sequence>MRNKYALFWMWMFLFPLALDFKGAETGSKVLQVLLVLPAVAGGIALLLIAPHFARRSKLREFVTAALLLTIVGSAVTQVLQGNDFGNYLRVLLPFLLMLLGYFVACHPWNQDRLEQIEKIMFWSMVVSLFFSFAYGMATGGSLENVRFRIVSVTFLCLQGLLLHEFVVAKRLTKVSVVLFLVTIVIELLSVTRSLLVGTVLLFAFATWIASPSLKSLIKSSARAVMIGVLLGGMTLAAAAFFPTVAEHWTQRIFFSSATESGRDPTTVTRLAEMKDQYDQTTSSTVSLLAGMGYGHNYHYSPTYLPELAGQMSAKDFYAIKEWAAGHNFWVYQFFAGGILFGIGLPLAVLFALWRGSQAYRAWRRSAPDVLYLPVLGRALLVLAALPATSVGGNPLGNRFSGLVFGVALGLLVASYARIAHAMRLRAASDPAMQRHPIFGHDLGPMDPGMRPHNPHELQDDPELLPPHPAAAPSLTHDHGREKPPSGTSTLAPLA</sequence>
<feature type="transmembrane region" description="Helical" evidence="2">
    <location>
        <begin position="120"/>
        <end position="138"/>
    </location>
</feature>
<evidence type="ECO:0000313" key="4">
    <source>
        <dbReference type="Proteomes" id="UP000054925"/>
    </source>
</evidence>
<feature type="transmembrane region" description="Helical" evidence="2">
    <location>
        <begin position="62"/>
        <end position="81"/>
    </location>
</feature>
<name>A0A158HVN7_9BURK</name>
<proteinExistence type="predicted"/>
<gene>
    <name evidence="3" type="ORF">AWB67_02184</name>
</gene>
<dbReference type="OrthoDB" id="8954450at2"/>
<comment type="caution">
    <text evidence="3">The sequence shown here is derived from an EMBL/GenBank/DDBJ whole genome shotgun (WGS) entry which is preliminary data.</text>
</comment>
<feature type="transmembrane region" description="Helical" evidence="2">
    <location>
        <begin position="197"/>
        <end position="218"/>
    </location>
</feature>
<dbReference type="Proteomes" id="UP000054925">
    <property type="component" value="Unassembled WGS sequence"/>
</dbReference>
<dbReference type="AlphaFoldDB" id="A0A158HVN7"/>
<feature type="transmembrane region" description="Helical" evidence="2">
    <location>
        <begin position="225"/>
        <end position="246"/>
    </location>
</feature>
<dbReference type="RefSeq" id="WP_087656240.1">
    <property type="nucleotide sequence ID" value="NZ_FCOL02000009.1"/>
</dbReference>
<feature type="compositionally biased region" description="Polar residues" evidence="1">
    <location>
        <begin position="486"/>
        <end position="495"/>
    </location>
</feature>
<keyword evidence="2" id="KW-0812">Transmembrane</keyword>
<keyword evidence="2" id="KW-1133">Transmembrane helix</keyword>
<feature type="region of interest" description="Disordered" evidence="1">
    <location>
        <begin position="440"/>
        <end position="495"/>
    </location>
</feature>
<evidence type="ECO:0000256" key="1">
    <source>
        <dbReference type="SAM" id="MobiDB-lite"/>
    </source>
</evidence>
<feature type="transmembrane region" description="Helical" evidence="2">
    <location>
        <begin position="30"/>
        <end position="50"/>
    </location>
</feature>
<feature type="transmembrane region" description="Helical" evidence="2">
    <location>
        <begin position="150"/>
        <end position="168"/>
    </location>
</feature>
<organism evidence="3 4">
    <name type="scientific">Caballeronia terrestris</name>
    <dbReference type="NCBI Taxonomy" id="1226301"/>
    <lineage>
        <taxon>Bacteria</taxon>
        <taxon>Pseudomonadati</taxon>
        <taxon>Pseudomonadota</taxon>
        <taxon>Betaproteobacteria</taxon>
        <taxon>Burkholderiales</taxon>
        <taxon>Burkholderiaceae</taxon>
        <taxon>Caballeronia</taxon>
    </lineage>
</organism>
<accession>A0A158HVN7</accession>
<feature type="transmembrane region" description="Helical" evidence="2">
    <location>
        <begin position="370"/>
        <end position="388"/>
    </location>
</feature>
<keyword evidence="4" id="KW-1185">Reference proteome</keyword>
<dbReference type="EMBL" id="FCOL02000009">
    <property type="protein sequence ID" value="SAL48422.1"/>
    <property type="molecule type" value="Genomic_DNA"/>
</dbReference>
<feature type="transmembrane region" description="Helical" evidence="2">
    <location>
        <begin position="87"/>
        <end position="108"/>
    </location>
</feature>
<protein>
    <recommendedName>
        <fullName evidence="5">O-antigen polymerase family protein</fullName>
    </recommendedName>
</protein>
<evidence type="ECO:0008006" key="5">
    <source>
        <dbReference type="Google" id="ProtNLM"/>
    </source>
</evidence>